<dbReference type="Gene3D" id="1.20.1250.20">
    <property type="entry name" value="MFS general substrate transporter like domains"/>
    <property type="match status" value="1"/>
</dbReference>
<dbReference type="PANTHER" id="PTHR42718:SF42">
    <property type="entry name" value="EXPORT PROTEIN"/>
    <property type="match status" value="1"/>
</dbReference>
<organism evidence="7 8">
    <name type="scientific">Rhizobium mayense</name>
    <dbReference type="NCBI Taxonomy" id="1312184"/>
    <lineage>
        <taxon>Bacteria</taxon>
        <taxon>Pseudomonadati</taxon>
        <taxon>Pseudomonadota</taxon>
        <taxon>Alphaproteobacteria</taxon>
        <taxon>Hyphomicrobiales</taxon>
        <taxon>Rhizobiaceae</taxon>
        <taxon>Rhizobium/Agrobacterium group</taxon>
        <taxon>Rhizobium</taxon>
    </lineage>
</organism>
<dbReference type="PROSITE" id="PS50850">
    <property type="entry name" value="MFS"/>
    <property type="match status" value="1"/>
</dbReference>
<evidence type="ECO:0000256" key="1">
    <source>
        <dbReference type="ARBA" id="ARBA00004141"/>
    </source>
</evidence>
<keyword evidence="3 5" id="KW-1133">Transmembrane helix</keyword>
<dbReference type="PANTHER" id="PTHR42718">
    <property type="entry name" value="MAJOR FACILITATOR SUPERFAMILY MULTIDRUG TRANSPORTER MFSC"/>
    <property type="match status" value="1"/>
</dbReference>
<dbReference type="RefSeq" id="WP_285873076.1">
    <property type="nucleotide sequence ID" value="NZ_JARFYM010000054.1"/>
</dbReference>
<reference evidence="7" key="1">
    <citation type="submission" date="2023-06" db="EMBL/GenBank/DDBJ databases">
        <title>Phylogenetic Diversity of Rhizobium strains.</title>
        <authorList>
            <person name="Moura F.T."/>
            <person name="Helene L.C.F."/>
            <person name="Hungria M."/>
        </authorList>
    </citation>
    <scope>NUCLEOTIDE SEQUENCE</scope>
    <source>
        <strain evidence="7">CCGE526</strain>
    </source>
</reference>
<feature type="transmembrane region" description="Helical" evidence="5">
    <location>
        <begin position="384"/>
        <end position="404"/>
    </location>
</feature>
<evidence type="ECO:0000313" key="7">
    <source>
        <dbReference type="EMBL" id="MDL2403627.1"/>
    </source>
</evidence>
<feature type="transmembrane region" description="Helical" evidence="5">
    <location>
        <begin position="258"/>
        <end position="276"/>
    </location>
</feature>
<dbReference type="EMBL" id="JARFYM010000054">
    <property type="protein sequence ID" value="MDL2403627.1"/>
    <property type="molecule type" value="Genomic_DNA"/>
</dbReference>
<feature type="transmembrane region" description="Helical" evidence="5">
    <location>
        <begin position="158"/>
        <end position="177"/>
    </location>
</feature>
<dbReference type="SUPFAM" id="SSF103473">
    <property type="entry name" value="MFS general substrate transporter"/>
    <property type="match status" value="1"/>
</dbReference>
<feature type="transmembrane region" description="Helical" evidence="5">
    <location>
        <begin position="33"/>
        <end position="56"/>
    </location>
</feature>
<name>A0ABT7K4U8_9HYPH</name>
<feature type="transmembrane region" description="Helical" evidence="5">
    <location>
        <begin position="220"/>
        <end position="238"/>
    </location>
</feature>
<keyword evidence="4 5" id="KW-0472">Membrane</keyword>
<dbReference type="InterPro" id="IPR020846">
    <property type="entry name" value="MFS_dom"/>
</dbReference>
<dbReference type="CDD" id="cd17321">
    <property type="entry name" value="MFS_MMR_MDR_like"/>
    <property type="match status" value="1"/>
</dbReference>
<sequence>MTQSFVEQCSRGVIDAEPCPRERGRETPPWRGMVLMACVLASSMAFIDATALPVALPRLRADFGADLASVQWVLNGYMLALASLTLIGGALADVYGKARMLALGCVLFGLTSAACAMAPSPAWLIAARVVQGAAAAIVTPASLALIGATYPRAERNRAIGIWAAASALTTAGGPVLGGWLTESFGWPSVFWINPPIAVVTVGVLLIFAPKDGRIHRRFDVIGAAILASALGALAWALSQIGPGGAQATAHAPAEMGTVLTIVAGLGIVGLAAYAFWEGRSEHPMTPPRLVENHAFLGLNVATLMIYGAVSIMFFLLPFDLVDRRALSSTDAGLVFLPFTLGVGLLSGVFGGLADKIGARTMLVVGPAGAALAYVWMALSREASLLLGVIGPMTLLGLSFAVLVAPLTASVLSSVDQADEGLASGINNAASRIAQLAGIALAAGVASFESGYQVGLAVAALASLGGAITAAITPTTAAATAGGAKEA</sequence>
<dbReference type="InterPro" id="IPR011701">
    <property type="entry name" value="MFS"/>
</dbReference>
<evidence type="ECO:0000313" key="8">
    <source>
        <dbReference type="Proteomes" id="UP001172645"/>
    </source>
</evidence>
<proteinExistence type="predicted"/>
<feature type="transmembrane region" description="Helical" evidence="5">
    <location>
        <begin position="189"/>
        <end position="208"/>
    </location>
</feature>
<keyword evidence="2 5" id="KW-0812">Transmembrane</keyword>
<protein>
    <submittedName>
        <fullName evidence="7">MFS transporter</fullName>
    </submittedName>
</protein>
<evidence type="ECO:0000256" key="3">
    <source>
        <dbReference type="ARBA" id="ARBA00022989"/>
    </source>
</evidence>
<feature type="transmembrane region" description="Helical" evidence="5">
    <location>
        <begin position="331"/>
        <end position="353"/>
    </location>
</feature>
<evidence type="ECO:0000256" key="5">
    <source>
        <dbReference type="SAM" id="Phobius"/>
    </source>
</evidence>
<dbReference type="Pfam" id="PF07690">
    <property type="entry name" value="MFS_1"/>
    <property type="match status" value="2"/>
</dbReference>
<feature type="transmembrane region" description="Helical" evidence="5">
    <location>
        <begin position="125"/>
        <end position="146"/>
    </location>
</feature>
<keyword evidence="8" id="KW-1185">Reference proteome</keyword>
<feature type="transmembrane region" description="Helical" evidence="5">
    <location>
        <begin position="296"/>
        <end position="316"/>
    </location>
</feature>
<evidence type="ECO:0000259" key="6">
    <source>
        <dbReference type="PROSITE" id="PS50850"/>
    </source>
</evidence>
<accession>A0ABT7K4U8</accession>
<gene>
    <name evidence="7" type="ORF">PY649_32650</name>
</gene>
<dbReference type="Gene3D" id="1.20.1720.10">
    <property type="entry name" value="Multidrug resistance protein D"/>
    <property type="match status" value="1"/>
</dbReference>
<feature type="domain" description="Major facilitator superfamily (MFS) profile" evidence="6">
    <location>
        <begin position="34"/>
        <end position="476"/>
    </location>
</feature>
<comment type="caution">
    <text evidence="7">The sequence shown here is derived from an EMBL/GenBank/DDBJ whole genome shotgun (WGS) entry which is preliminary data.</text>
</comment>
<evidence type="ECO:0000256" key="2">
    <source>
        <dbReference type="ARBA" id="ARBA00022692"/>
    </source>
</evidence>
<feature type="transmembrane region" description="Helical" evidence="5">
    <location>
        <begin position="360"/>
        <end position="378"/>
    </location>
</feature>
<dbReference type="InterPro" id="IPR036259">
    <property type="entry name" value="MFS_trans_sf"/>
</dbReference>
<evidence type="ECO:0000256" key="4">
    <source>
        <dbReference type="ARBA" id="ARBA00023136"/>
    </source>
</evidence>
<comment type="subcellular location">
    <subcellularLocation>
        <location evidence="1">Membrane</location>
        <topology evidence="1">Multi-pass membrane protein</topology>
    </subcellularLocation>
</comment>
<feature type="transmembrane region" description="Helical" evidence="5">
    <location>
        <begin position="101"/>
        <end position="119"/>
    </location>
</feature>
<dbReference type="Proteomes" id="UP001172645">
    <property type="component" value="Unassembled WGS sequence"/>
</dbReference>
<feature type="transmembrane region" description="Helical" evidence="5">
    <location>
        <begin position="76"/>
        <end position="94"/>
    </location>
</feature>